<evidence type="ECO:0000256" key="1">
    <source>
        <dbReference type="SAM" id="MobiDB-lite"/>
    </source>
</evidence>
<accession>A0A8J8T221</accession>
<organism evidence="2 3">
    <name type="scientific">Halteria grandinella</name>
    <dbReference type="NCBI Taxonomy" id="5974"/>
    <lineage>
        <taxon>Eukaryota</taxon>
        <taxon>Sar</taxon>
        <taxon>Alveolata</taxon>
        <taxon>Ciliophora</taxon>
        <taxon>Intramacronucleata</taxon>
        <taxon>Spirotrichea</taxon>
        <taxon>Stichotrichia</taxon>
        <taxon>Sporadotrichida</taxon>
        <taxon>Halteriidae</taxon>
        <taxon>Halteria</taxon>
    </lineage>
</organism>
<protein>
    <submittedName>
        <fullName evidence="2">Uncharacterized protein</fullName>
    </submittedName>
</protein>
<dbReference type="AlphaFoldDB" id="A0A8J8T221"/>
<sequence>MAHREYPNYDQNGRQPYYPKPSYYKPRYPPPAPPQKDTTLEFVVYDAEIPTLDRKISDALWGMTQGHSLQVIVINVCGGEGSEEVGYGVYSYNRWARITVKTIPYVANKKQIFVMDKCMSMINLLEEIEAPRPEPLRQVSNADYFLENVASGYWEVLTYPVSPDQLTVAKVKENRRMTLLYDLQTGEIIQDDEVAPSNEDVLLLLPGYTHLQKFTTGENAPWKVTEEPLISNDFVAKILHVAKIRTGSFDLKNAQMSWDPPEIKWECLQILPTLVEKKNPQPQVAAEVCEEPKPESPPEAKPSSPEVAIPPKDNWRNHTRIEQKGHYRRPLIKVGKLEIIYSINDLVLPEQFVDIELPWLIPDSQISEWIQSMMDHELKQPGMELKSFIFRLSFREREKHIPIIYAIQSLKPPNHYIRIPKNYQWYHSIEFVRYFIIELIPFTQA</sequence>
<feature type="region of interest" description="Disordered" evidence="1">
    <location>
        <begin position="1"/>
        <end position="31"/>
    </location>
</feature>
<gene>
    <name evidence="2" type="ORF">FGO68_gene6444</name>
</gene>
<proteinExistence type="predicted"/>
<evidence type="ECO:0000313" key="3">
    <source>
        <dbReference type="Proteomes" id="UP000785679"/>
    </source>
</evidence>
<keyword evidence="3" id="KW-1185">Reference proteome</keyword>
<dbReference type="EMBL" id="RRYP01009591">
    <property type="protein sequence ID" value="TNV78965.1"/>
    <property type="molecule type" value="Genomic_DNA"/>
</dbReference>
<name>A0A8J8T221_HALGN</name>
<dbReference type="Proteomes" id="UP000785679">
    <property type="component" value="Unassembled WGS sequence"/>
</dbReference>
<feature type="region of interest" description="Disordered" evidence="1">
    <location>
        <begin position="282"/>
        <end position="320"/>
    </location>
</feature>
<evidence type="ECO:0000313" key="2">
    <source>
        <dbReference type="EMBL" id="TNV78965.1"/>
    </source>
</evidence>
<feature type="compositionally biased region" description="Low complexity" evidence="1">
    <location>
        <begin position="16"/>
        <end position="26"/>
    </location>
</feature>
<comment type="caution">
    <text evidence="2">The sequence shown here is derived from an EMBL/GenBank/DDBJ whole genome shotgun (WGS) entry which is preliminary data.</text>
</comment>
<reference evidence="2" key="1">
    <citation type="submission" date="2019-06" db="EMBL/GenBank/DDBJ databases">
        <authorList>
            <person name="Zheng W."/>
        </authorList>
    </citation>
    <scope>NUCLEOTIDE SEQUENCE</scope>
    <source>
        <strain evidence="2">QDHG01</strain>
    </source>
</reference>